<accession>A0A8X6N0Y9</accession>
<dbReference type="Proteomes" id="UP000887013">
    <property type="component" value="Unassembled WGS sequence"/>
</dbReference>
<evidence type="ECO:0000313" key="1">
    <source>
        <dbReference type="EMBL" id="GFS88288.1"/>
    </source>
</evidence>
<evidence type="ECO:0000313" key="2">
    <source>
        <dbReference type="Proteomes" id="UP000887013"/>
    </source>
</evidence>
<organism evidence="1 2">
    <name type="scientific">Nephila pilipes</name>
    <name type="common">Giant wood spider</name>
    <name type="synonym">Nephila maculata</name>
    <dbReference type="NCBI Taxonomy" id="299642"/>
    <lineage>
        <taxon>Eukaryota</taxon>
        <taxon>Metazoa</taxon>
        <taxon>Ecdysozoa</taxon>
        <taxon>Arthropoda</taxon>
        <taxon>Chelicerata</taxon>
        <taxon>Arachnida</taxon>
        <taxon>Araneae</taxon>
        <taxon>Araneomorphae</taxon>
        <taxon>Entelegynae</taxon>
        <taxon>Araneoidea</taxon>
        <taxon>Nephilidae</taxon>
        <taxon>Nephila</taxon>
    </lineage>
</organism>
<keyword evidence="2" id="KW-1185">Reference proteome</keyword>
<sequence length="133" mass="14835">MEGHEEDLAGMLRLVMWAINDKELEVPSIFIGQQLGSSPGSTSTRAGLTVNRCRQLGVESGEYGGHSIPSELFIVFHRSSTFGQQSTGRKVETFQEQTGNKKGKHLCRKHTVARRQILLWPNYVVELLLPVLS</sequence>
<proteinExistence type="predicted"/>
<comment type="caution">
    <text evidence="1">The sequence shown here is derived from an EMBL/GenBank/DDBJ whole genome shotgun (WGS) entry which is preliminary data.</text>
</comment>
<dbReference type="AlphaFoldDB" id="A0A8X6N0Y9"/>
<protein>
    <submittedName>
        <fullName evidence="1">Uncharacterized protein</fullName>
    </submittedName>
</protein>
<gene>
    <name evidence="1" type="ORF">NPIL_89331</name>
</gene>
<name>A0A8X6N0Y9_NEPPI</name>
<dbReference type="EMBL" id="BMAW01052957">
    <property type="protein sequence ID" value="GFS88288.1"/>
    <property type="molecule type" value="Genomic_DNA"/>
</dbReference>
<reference evidence="1" key="1">
    <citation type="submission" date="2020-08" db="EMBL/GenBank/DDBJ databases">
        <title>Multicomponent nature underlies the extraordinary mechanical properties of spider dragline silk.</title>
        <authorList>
            <person name="Kono N."/>
            <person name="Nakamura H."/>
            <person name="Mori M."/>
            <person name="Yoshida Y."/>
            <person name="Ohtoshi R."/>
            <person name="Malay A.D."/>
            <person name="Moran D.A.P."/>
            <person name="Tomita M."/>
            <person name="Numata K."/>
            <person name="Arakawa K."/>
        </authorList>
    </citation>
    <scope>NUCLEOTIDE SEQUENCE</scope>
</reference>